<comment type="caution">
    <text evidence="3">The sequence shown here is derived from an EMBL/GenBank/DDBJ whole genome shotgun (WGS) entry which is preliminary data.</text>
</comment>
<organism evidence="3 4">
    <name type="scientific">Leifsonia williamsii</name>
    <dbReference type="NCBI Taxonomy" id="3035919"/>
    <lineage>
        <taxon>Bacteria</taxon>
        <taxon>Bacillati</taxon>
        <taxon>Actinomycetota</taxon>
        <taxon>Actinomycetes</taxon>
        <taxon>Micrococcales</taxon>
        <taxon>Microbacteriaceae</taxon>
        <taxon>Leifsonia</taxon>
    </lineage>
</organism>
<proteinExistence type="predicted"/>
<feature type="signal peptide" evidence="2">
    <location>
        <begin position="1"/>
        <end position="17"/>
    </location>
</feature>
<evidence type="ECO:0000256" key="1">
    <source>
        <dbReference type="SAM" id="Phobius"/>
    </source>
</evidence>
<keyword evidence="4" id="KW-1185">Reference proteome</keyword>
<keyword evidence="1" id="KW-0812">Transmembrane</keyword>
<keyword evidence="2" id="KW-0732">Signal</keyword>
<reference evidence="3" key="1">
    <citation type="submission" date="2023-06" db="EMBL/GenBank/DDBJ databases">
        <title>MT1 and MT2 Draft Genomes of Novel Species.</title>
        <authorList>
            <person name="Venkateswaran K."/>
        </authorList>
    </citation>
    <scope>NUCLEOTIDE SEQUENCE</scope>
    <source>
        <strain evidence="3">F6_8S_P_1B</strain>
    </source>
</reference>
<keyword evidence="1" id="KW-0472">Membrane</keyword>
<protein>
    <submittedName>
        <fullName evidence="3">Uncharacterized protein</fullName>
    </submittedName>
</protein>
<sequence length="107" mass="10352">MKSVAWSLLGFCTVVSAVAFVHLLTPDVQDSPSAFVGAGSAAVGAASGAAGPEATTGGVLSSLTATGWADAVVALVFAAVAFAFGSYLTAKAAADADTDDAPVPEFA</sequence>
<evidence type="ECO:0000256" key="2">
    <source>
        <dbReference type="SAM" id="SignalP"/>
    </source>
</evidence>
<dbReference type="Proteomes" id="UP001174208">
    <property type="component" value="Unassembled WGS sequence"/>
</dbReference>
<accession>A0ABT8KB00</accession>
<dbReference type="EMBL" id="JAROCF010000001">
    <property type="protein sequence ID" value="MDN4614613.1"/>
    <property type="molecule type" value="Genomic_DNA"/>
</dbReference>
<name>A0ABT8KB00_9MICO</name>
<evidence type="ECO:0000313" key="4">
    <source>
        <dbReference type="Proteomes" id="UP001174208"/>
    </source>
</evidence>
<feature type="transmembrane region" description="Helical" evidence="1">
    <location>
        <begin position="68"/>
        <end position="88"/>
    </location>
</feature>
<gene>
    <name evidence="3" type="ORF">P5G50_09120</name>
</gene>
<feature type="chain" id="PRO_5045094464" evidence="2">
    <location>
        <begin position="18"/>
        <end position="107"/>
    </location>
</feature>
<keyword evidence="1" id="KW-1133">Transmembrane helix</keyword>
<evidence type="ECO:0000313" key="3">
    <source>
        <dbReference type="EMBL" id="MDN4614613.1"/>
    </source>
</evidence>
<dbReference type="RefSeq" id="WP_301210791.1">
    <property type="nucleotide sequence ID" value="NZ_JAROCF010000001.1"/>
</dbReference>